<dbReference type="GO" id="GO:0032993">
    <property type="term" value="C:protein-DNA complex"/>
    <property type="evidence" value="ECO:0007669"/>
    <property type="project" value="TreeGrafter"/>
</dbReference>
<dbReference type="Pfam" id="PF00072">
    <property type="entry name" value="Response_reg"/>
    <property type="match status" value="1"/>
</dbReference>
<dbReference type="GO" id="GO:0000156">
    <property type="term" value="F:phosphorelay response regulator activity"/>
    <property type="evidence" value="ECO:0007669"/>
    <property type="project" value="TreeGrafter"/>
</dbReference>
<reference evidence="8 9" key="1">
    <citation type="journal article" date="2018" name="Nat. Biotechnol.">
        <title>A standardized bacterial taxonomy based on genome phylogeny substantially revises the tree of life.</title>
        <authorList>
            <person name="Parks D.H."/>
            <person name="Chuvochina M."/>
            <person name="Waite D.W."/>
            <person name="Rinke C."/>
            <person name="Skarshewski A."/>
            <person name="Chaumeil P.A."/>
            <person name="Hugenholtz P."/>
        </authorList>
    </citation>
    <scope>NUCLEOTIDE SEQUENCE [LARGE SCALE GENOMIC DNA]</scope>
    <source>
        <strain evidence="8">UBA8781</strain>
    </source>
</reference>
<proteinExistence type="predicted"/>
<dbReference type="SUPFAM" id="SSF52540">
    <property type="entry name" value="P-loop containing nucleoside triphosphate hydrolases"/>
    <property type="match status" value="1"/>
</dbReference>
<dbReference type="InterPro" id="IPR039420">
    <property type="entry name" value="WalR-like"/>
</dbReference>
<gene>
    <name evidence="8" type="ORF">DEQ80_04880</name>
</gene>
<dbReference type="EMBL" id="DPBP01000021">
    <property type="protein sequence ID" value="HCE17174.1"/>
    <property type="molecule type" value="Genomic_DNA"/>
</dbReference>
<dbReference type="InterPro" id="IPR011006">
    <property type="entry name" value="CheY-like_superfamily"/>
</dbReference>
<keyword evidence="4" id="KW-0238">DNA-binding</keyword>
<comment type="caution">
    <text evidence="8">The sequence shown here is derived from an EMBL/GenBank/DDBJ whole genome shotgun (WGS) entry which is preliminary data.</text>
</comment>
<evidence type="ECO:0000256" key="3">
    <source>
        <dbReference type="ARBA" id="ARBA00023015"/>
    </source>
</evidence>
<evidence type="ECO:0000256" key="5">
    <source>
        <dbReference type="ARBA" id="ARBA00023163"/>
    </source>
</evidence>
<evidence type="ECO:0000256" key="1">
    <source>
        <dbReference type="ARBA" id="ARBA00022553"/>
    </source>
</evidence>
<dbReference type="Proteomes" id="UP000264141">
    <property type="component" value="Unassembled WGS sequence"/>
</dbReference>
<dbReference type="InterPro" id="IPR027417">
    <property type="entry name" value="P-loop_NTPase"/>
</dbReference>
<dbReference type="InterPro" id="IPR017746">
    <property type="entry name" value="Cellulose_synthase_operon_BcsQ"/>
</dbReference>
<name>A0A3D1JFE9_9CHLR</name>
<dbReference type="PANTHER" id="PTHR48111:SF1">
    <property type="entry name" value="TWO-COMPONENT RESPONSE REGULATOR ORR33"/>
    <property type="match status" value="1"/>
</dbReference>
<dbReference type="STRING" id="229919.GCA_001050195_00471"/>
<evidence type="ECO:0000313" key="8">
    <source>
        <dbReference type="EMBL" id="HCE17174.1"/>
    </source>
</evidence>
<dbReference type="SMART" id="SM00448">
    <property type="entry name" value="REC"/>
    <property type="match status" value="1"/>
</dbReference>
<evidence type="ECO:0000259" key="7">
    <source>
        <dbReference type="PROSITE" id="PS50110"/>
    </source>
</evidence>
<dbReference type="CDD" id="cd17574">
    <property type="entry name" value="REC_OmpR"/>
    <property type="match status" value="1"/>
</dbReference>
<dbReference type="PANTHER" id="PTHR48111">
    <property type="entry name" value="REGULATOR OF RPOS"/>
    <property type="match status" value="1"/>
</dbReference>
<feature type="domain" description="Response regulatory" evidence="7">
    <location>
        <begin position="4"/>
        <end position="120"/>
    </location>
</feature>
<feature type="modified residue" description="4-aspartylphosphate" evidence="6">
    <location>
        <position position="53"/>
    </location>
</feature>
<dbReference type="GO" id="GO:0005829">
    <property type="term" value="C:cytosol"/>
    <property type="evidence" value="ECO:0007669"/>
    <property type="project" value="TreeGrafter"/>
</dbReference>
<keyword evidence="1 6" id="KW-0597">Phosphoprotein</keyword>
<dbReference type="Gene3D" id="3.40.50.2300">
    <property type="match status" value="1"/>
</dbReference>
<accession>A0A3D1JFE9</accession>
<keyword evidence="2" id="KW-0902">Two-component regulatory system</keyword>
<keyword evidence="5" id="KW-0804">Transcription</keyword>
<protein>
    <submittedName>
        <fullName evidence="8">Response regulator receiver protein</fullName>
    </submittedName>
</protein>
<keyword evidence="3" id="KW-0805">Transcription regulation</keyword>
<dbReference type="Pfam" id="PF06564">
    <property type="entry name" value="CBP_BcsQ"/>
    <property type="match status" value="1"/>
</dbReference>
<evidence type="ECO:0000256" key="4">
    <source>
        <dbReference type="ARBA" id="ARBA00023125"/>
    </source>
</evidence>
<evidence type="ECO:0000256" key="6">
    <source>
        <dbReference type="PROSITE-ProRule" id="PRU00169"/>
    </source>
</evidence>
<evidence type="ECO:0000313" key="9">
    <source>
        <dbReference type="Proteomes" id="UP000264141"/>
    </source>
</evidence>
<organism evidence="8 9">
    <name type="scientific">Anaerolinea thermolimosa</name>
    <dbReference type="NCBI Taxonomy" id="229919"/>
    <lineage>
        <taxon>Bacteria</taxon>
        <taxon>Bacillati</taxon>
        <taxon>Chloroflexota</taxon>
        <taxon>Anaerolineae</taxon>
        <taxon>Anaerolineales</taxon>
        <taxon>Anaerolineaceae</taxon>
        <taxon>Anaerolinea</taxon>
    </lineage>
</organism>
<dbReference type="SUPFAM" id="SSF52172">
    <property type="entry name" value="CheY-like"/>
    <property type="match status" value="1"/>
</dbReference>
<dbReference type="GO" id="GO:0006355">
    <property type="term" value="P:regulation of DNA-templated transcription"/>
    <property type="evidence" value="ECO:0007669"/>
    <property type="project" value="TreeGrafter"/>
</dbReference>
<dbReference type="GO" id="GO:0000976">
    <property type="term" value="F:transcription cis-regulatory region binding"/>
    <property type="evidence" value="ECO:0007669"/>
    <property type="project" value="TreeGrafter"/>
</dbReference>
<dbReference type="PROSITE" id="PS50110">
    <property type="entry name" value="RESPONSE_REGULATORY"/>
    <property type="match status" value="1"/>
</dbReference>
<sequence length="405" mass="44965">MMKRLLVIDDEKLYQRMIERAVEPLGLEVTFADDGEKGVQAALANPPDIIICDVMMPNMSGYEVTRRLRRDPRLVHVPILILTAQVELSNKLEAFEAGADDHMAKPFEPAELVARLGVLLRRSEMLRSVQPLLTAQQEIKNQVIAVHSLRGGTGCSSMAVNLGIALQKLWSANTIVLDLVLTAGQVALMLDASLKRTWADISHIKPEELDCDALGSIVGTHESGLNFIAAPTYPSEAELLTPELFDKAFSLLRGRYEYIVLDLPHDYSGVTLQMLDAADVIVVMLAPELASVRAAVAALDTYSRLEYPPEKIKFVLNHTFEGRWLPRKKIESALHRQLELVIPYTPDLFVDAINLGQPVVFGRPNEPVCEMFQYFAGQISKPEHQVTAPAAVTSTWQQIARRLLG</sequence>
<dbReference type="Gene3D" id="3.40.50.300">
    <property type="entry name" value="P-loop containing nucleotide triphosphate hydrolases"/>
    <property type="match status" value="1"/>
</dbReference>
<evidence type="ECO:0000256" key="2">
    <source>
        <dbReference type="ARBA" id="ARBA00023012"/>
    </source>
</evidence>
<dbReference type="AlphaFoldDB" id="A0A3D1JFE9"/>
<dbReference type="InterPro" id="IPR001789">
    <property type="entry name" value="Sig_transdc_resp-reg_receiver"/>
</dbReference>